<reference evidence="1" key="1">
    <citation type="submission" date="2015-05" db="EMBL/GenBank/DDBJ databases">
        <title>Permanent draft genome of Rhodopirellula islandicus K833.</title>
        <authorList>
            <person name="Kizina J."/>
            <person name="Richter M."/>
            <person name="Glockner F.O."/>
            <person name="Harder J."/>
        </authorList>
    </citation>
    <scope>NUCLEOTIDE SEQUENCE [LARGE SCALE GENOMIC DNA]</scope>
    <source>
        <strain evidence="1">K833</strain>
    </source>
</reference>
<dbReference type="Proteomes" id="UP000036367">
    <property type="component" value="Unassembled WGS sequence"/>
</dbReference>
<gene>
    <name evidence="1" type="ORF">RISK_005561</name>
</gene>
<dbReference type="STRING" id="595434.RISK_005561"/>
<dbReference type="Gene3D" id="3.40.50.150">
    <property type="entry name" value="Vaccinia Virus protein VP39"/>
    <property type="match status" value="1"/>
</dbReference>
<name>A0A0J1B6P8_RHOIS</name>
<proteinExistence type="predicted"/>
<dbReference type="PATRIC" id="fig|595434.4.peg.5280"/>
<dbReference type="OrthoDB" id="5881184at2"/>
<dbReference type="GO" id="GO:0008168">
    <property type="term" value="F:methyltransferase activity"/>
    <property type="evidence" value="ECO:0007669"/>
    <property type="project" value="UniProtKB-KW"/>
</dbReference>
<dbReference type="Pfam" id="PF12847">
    <property type="entry name" value="Methyltransf_18"/>
    <property type="match status" value="1"/>
</dbReference>
<comment type="caution">
    <text evidence="1">The sequence shown here is derived from an EMBL/GenBank/DDBJ whole genome shotgun (WGS) entry which is preliminary data.</text>
</comment>
<dbReference type="InterPro" id="IPR029063">
    <property type="entry name" value="SAM-dependent_MTases_sf"/>
</dbReference>
<dbReference type="GO" id="GO:0032259">
    <property type="term" value="P:methylation"/>
    <property type="evidence" value="ECO:0007669"/>
    <property type="project" value="UniProtKB-KW"/>
</dbReference>
<dbReference type="PANTHER" id="PTHR38451">
    <property type="entry name" value="TRNA (ADENINE(22)-N(1))-METHYLTRANSFERASE"/>
    <property type="match status" value="1"/>
</dbReference>
<dbReference type="RefSeq" id="WP_047816531.1">
    <property type="nucleotide sequence ID" value="NZ_LECT01000044.1"/>
</dbReference>
<dbReference type="PANTHER" id="PTHR38451:SF1">
    <property type="entry name" value="TRNA (ADENINE(22)-N(1))-METHYLTRANSFERASE"/>
    <property type="match status" value="1"/>
</dbReference>
<organism evidence="1 2">
    <name type="scientific">Rhodopirellula islandica</name>
    <dbReference type="NCBI Taxonomy" id="595434"/>
    <lineage>
        <taxon>Bacteria</taxon>
        <taxon>Pseudomonadati</taxon>
        <taxon>Planctomycetota</taxon>
        <taxon>Planctomycetia</taxon>
        <taxon>Pirellulales</taxon>
        <taxon>Pirellulaceae</taxon>
        <taxon>Rhodopirellula</taxon>
    </lineage>
</organism>
<keyword evidence="1" id="KW-0808">Transferase</keyword>
<protein>
    <submittedName>
        <fullName evidence="1">tRNA-m1A22 methylase</fullName>
    </submittedName>
</protein>
<evidence type="ECO:0000313" key="2">
    <source>
        <dbReference type="Proteomes" id="UP000036367"/>
    </source>
</evidence>
<dbReference type="EMBL" id="LECT01000044">
    <property type="protein sequence ID" value="KLU02495.1"/>
    <property type="molecule type" value="Genomic_DNA"/>
</dbReference>
<evidence type="ECO:0000313" key="1">
    <source>
        <dbReference type="EMBL" id="KLU02495.1"/>
    </source>
</evidence>
<sequence length="227" mass="25634">MPRLDDRLKLVASLIRGTNHADIGSDHGHLLAALLATGRIQRGIAVENKPQPHRNSTATLQGLNAEVRLGDGLNVIQENELDSLSICGMGGQSIVRILANHSNRLPDQMILQPNKAIGSVRQWALNNGYWLVDEQCTAGTRRFEVLLLRRSGMALDPVYRRLASVRLEESLGVMFGPWFLLRRDEDLQQRLAEEQRYLHAKQKLTAPSRQRMEAIDRLLSHDHFLSR</sequence>
<keyword evidence="2" id="KW-1185">Reference proteome</keyword>
<accession>A0A0J1B6P8</accession>
<dbReference type="AlphaFoldDB" id="A0A0J1B6P8"/>
<keyword evidence="1" id="KW-0489">Methyltransferase</keyword>